<sequence>MKSMKLIGRGPRKVLLFPGLLGTRDGFDDMLGYADLETFQYVVVEYRGYGQARGAVGLLTLREIVIDAVRLVDYLGWSRFAVAGHSLGALVAQMLAIALPNRVNAIVSIAGLSAKGASPDTEKVAFMQTMADSREAREALVRTGTACRYTDAVARKIVRATWDDIDGRALASYALDASRTDVHADVQALDMPILVLVGEHDPNCTEVAARDTTLRWYRRSTLEILHGAGHYPMFETPTATVSAIESFLKSMAPDAAGRTSEQSVAQA</sequence>
<keyword evidence="2" id="KW-0378">Hydrolase</keyword>
<gene>
    <name evidence="2" type="ORF">DM39_4112</name>
</gene>
<dbReference type="Proteomes" id="UP000029413">
    <property type="component" value="Chromosome 2"/>
</dbReference>
<evidence type="ECO:0000313" key="2">
    <source>
        <dbReference type="EMBL" id="AIO36994.1"/>
    </source>
</evidence>
<dbReference type="InterPro" id="IPR050471">
    <property type="entry name" value="AB_hydrolase"/>
</dbReference>
<dbReference type="Gene3D" id="3.40.50.1820">
    <property type="entry name" value="alpha/beta hydrolase"/>
    <property type="match status" value="1"/>
</dbReference>
<dbReference type="GO" id="GO:0016787">
    <property type="term" value="F:hydrolase activity"/>
    <property type="evidence" value="ECO:0007669"/>
    <property type="project" value="UniProtKB-KW"/>
</dbReference>
<evidence type="ECO:0000313" key="3">
    <source>
        <dbReference type="Proteomes" id="UP000029413"/>
    </source>
</evidence>
<proteinExistence type="predicted"/>
<keyword evidence="3" id="KW-1185">Reference proteome</keyword>
<dbReference type="PANTHER" id="PTHR43433:SF5">
    <property type="entry name" value="AB HYDROLASE-1 DOMAIN-CONTAINING PROTEIN"/>
    <property type="match status" value="1"/>
</dbReference>
<name>A0AAN0VRR6_9BURK</name>
<dbReference type="InterPro" id="IPR000073">
    <property type="entry name" value="AB_hydrolase_1"/>
</dbReference>
<dbReference type="KEGG" id="bcen:DM39_4112"/>
<feature type="domain" description="AB hydrolase-1" evidence="1">
    <location>
        <begin position="14"/>
        <end position="242"/>
    </location>
</feature>
<dbReference type="EMBL" id="CP007784">
    <property type="protein sequence ID" value="AIO36994.1"/>
    <property type="molecule type" value="Genomic_DNA"/>
</dbReference>
<reference evidence="2 3" key="1">
    <citation type="submission" date="2014-05" db="EMBL/GenBank/DDBJ databases">
        <authorList>
            <person name="Bishop-Lilly K.A."/>
            <person name="Broomall S.M."/>
            <person name="Chain P.S."/>
            <person name="Chertkov O."/>
            <person name="Coyne S.R."/>
            <person name="Daligault H.E."/>
            <person name="Davenport K.W."/>
            <person name="Erkkila T."/>
            <person name="Frey K.G."/>
            <person name="Gibbons H.S."/>
            <person name="Gu W."/>
            <person name="Jaissle J."/>
            <person name="Johnson S.L."/>
            <person name="Koroleva G.I."/>
            <person name="Ladner J.T."/>
            <person name="Lo C.-C."/>
            <person name="Minogue T.D."/>
            <person name="Munk C."/>
            <person name="Palacios G.F."/>
            <person name="Redden C.L."/>
            <person name="Rosenzweig C.N."/>
            <person name="Scholz M.B."/>
            <person name="Teshima H."/>
            <person name="Xu Y."/>
        </authorList>
    </citation>
    <scope>NUCLEOTIDE SEQUENCE [LARGE SCALE GENOMIC DNA]</scope>
    <source>
        <strain evidence="2 3">DDS 22E-1</strain>
    </source>
</reference>
<dbReference type="InterPro" id="IPR029058">
    <property type="entry name" value="AB_hydrolase_fold"/>
</dbReference>
<dbReference type="SUPFAM" id="SSF53474">
    <property type="entry name" value="alpha/beta-Hydrolases"/>
    <property type="match status" value="1"/>
</dbReference>
<dbReference type="PANTHER" id="PTHR43433">
    <property type="entry name" value="HYDROLASE, ALPHA/BETA FOLD FAMILY PROTEIN"/>
    <property type="match status" value="1"/>
</dbReference>
<accession>A0AAN0VRR6</accession>
<dbReference type="Pfam" id="PF12697">
    <property type="entry name" value="Abhydrolase_6"/>
    <property type="match status" value="1"/>
</dbReference>
<organism evidence="2 3">
    <name type="scientific">Burkholderia cenocepacia</name>
    <dbReference type="NCBI Taxonomy" id="95486"/>
    <lineage>
        <taxon>Bacteria</taxon>
        <taxon>Pseudomonadati</taxon>
        <taxon>Pseudomonadota</taxon>
        <taxon>Betaproteobacteria</taxon>
        <taxon>Burkholderiales</taxon>
        <taxon>Burkholderiaceae</taxon>
        <taxon>Burkholderia</taxon>
        <taxon>Burkholderia cepacia complex</taxon>
    </lineage>
</organism>
<evidence type="ECO:0000259" key="1">
    <source>
        <dbReference type="Pfam" id="PF12697"/>
    </source>
</evidence>
<protein>
    <submittedName>
        <fullName evidence="2">Alpha/beta hydrolase fold family protein</fullName>
    </submittedName>
</protein>
<dbReference type="AlphaFoldDB" id="A0AAN0VRR6"/>